<accession>A0ABT5WRU8</accession>
<dbReference type="EMBL" id="JARESE010000046">
    <property type="protein sequence ID" value="MDE8652757.1"/>
    <property type="molecule type" value="Genomic_DNA"/>
</dbReference>
<keyword evidence="5" id="KW-0808">Transferase</keyword>
<dbReference type="Gene3D" id="3.90.1150.10">
    <property type="entry name" value="Aspartate Aminotransferase, domain 1"/>
    <property type="match status" value="1"/>
</dbReference>
<dbReference type="InterPro" id="IPR005814">
    <property type="entry name" value="Aminotrans_3"/>
</dbReference>
<proteinExistence type="inferred from homology"/>
<dbReference type="Proteomes" id="UP001216253">
    <property type="component" value="Unassembled WGS sequence"/>
</dbReference>
<dbReference type="Pfam" id="PF00202">
    <property type="entry name" value="Aminotran_3"/>
    <property type="match status" value="1"/>
</dbReference>
<gene>
    <name evidence="5" type="ORF">PYV00_13705</name>
</gene>
<dbReference type="InterPro" id="IPR015421">
    <property type="entry name" value="PyrdxlP-dep_Trfase_major"/>
</dbReference>
<comment type="similarity">
    <text evidence="2 4">Belongs to the class-III pyridoxal-phosphate-dependent aminotransferase family.</text>
</comment>
<sequence length="470" mass="51468">MVAIFSGKPNMTLPSTNSAAARDAAFVFHPHSNLKAQAETPPIIMTGGSGVYIRDDQGNSYLESAASLGQCSLGFSNERLAKAAYEAISTLGSIHSFRNISNPYLIDLSEKLLSIAPTPMARVMFQSSGSEANDTAVKLTWYYWAAMGKPQKRKIISRDGSYHGNTIITTALNGNPATHLGCGFNFPELLKTDVTNYYRHGKPGETEEQFSQRLVDSLEDLILREDPETIGAFLADITQANSGGLLPPAGYWEKIQALLKKYDILLIADEVVTGFGRTGQRWACEVYGVTPDMVSTAKALAAGFQPISALMLNERVWNVVRDESAKYGGFWHGYTWAGHPVACAVALETIKLYEDEDILGHIQEIAPFFQEQVAALADHPLVGNYQGIGLIGGIDLTDDREKRTVFGPESQLGARLTKAGIRNGLFMRLMGNARIHFSPPFIIEKDDIVEMVTRARRAMDEVNAELRADA</sequence>
<name>A0ABT5WRU8_9SPHN</name>
<keyword evidence="5" id="KW-0032">Aminotransferase</keyword>
<dbReference type="PROSITE" id="PS00600">
    <property type="entry name" value="AA_TRANSFER_CLASS_3"/>
    <property type="match status" value="1"/>
</dbReference>
<dbReference type="CDD" id="cd00610">
    <property type="entry name" value="OAT_like"/>
    <property type="match status" value="1"/>
</dbReference>
<dbReference type="PANTHER" id="PTHR43094:SF1">
    <property type="entry name" value="AMINOTRANSFERASE CLASS-III"/>
    <property type="match status" value="1"/>
</dbReference>
<keyword evidence="6" id="KW-1185">Reference proteome</keyword>
<dbReference type="PANTHER" id="PTHR43094">
    <property type="entry name" value="AMINOTRANSFERASE"/>
    <property type="match status" value="1"/>
</dbReference>
<evidence type="ECO:0000313" key="5">
    <source>
        <dbReference type="EMBL" id="MDE8652757.1"/>
    </source>
</evidence>
<comment type="cofactor">
    <cofactor evidence="1">
        <name>pyridoxal 5'-phosphate</name>
        <dbReference type="ChEBI" id="CHEBI:597326"/>
    </cofactor>
</comment>
<dbReference type="InterPro" id="IPR049704">
    <property type="entry name" value="Aminotrans_3_PPA_site"/>
</dbReference>
<dbReference type="NCBIfam" id="NF004767">
    <property type="entry name" value="PRK06105.1"/>
    <property type="match status" value="1"/>
</dbReference>
<dbReference type="RefSeq" id="WP_275228849.1">
    <property type="nucleotide sequence ID" value="NZ_JARESE010000046.1"/>
</dbReference>
<protein>
    <submittedName>
        <fullName evidence="5">Aminotransferase</fullName>
    </submittedName>
</protein>
<organism evidence="5 6">
    <name type="scientific">Novosphingobium album</name>
    <name type="common">ex Liu et al. 2023</name>
    <dbReference type="NCBI Taxonomy" id="3031130"/>
    <lineage>
        <taxon>Bacteria</taxon>
        <taxon>Pseudomonadati</taxon>
        <taxon>Pseudomonadota</taxon>
        <taxon>Alphaproteobacteria</taxon>
        <taxon>Sphingomonadales</taxon>
        <taxon>Sphingomonadaceae</taxon>
        <taxon>Novosphingobium</taxon>
    </lineage>
</organism>
<dbReference type="SUPFAM" id="SSF53383">
    <property type="entry name" value="PLP-dependent transferases"/>
    <property type="match status" value="1"/>
</dbReference>
<evidence type="ECO:0000313" key="6">
    <source>
        <dbReference type="Proteomes" id="UP001216253"/>
    </source>
</evidence>
<keyword evidence="3 4" id="KW-0663">Pyridoxal phosphate</keyword>
<comment type="caution">
    <text evidence="5">The sequence shown here is derived from an EMBL/GenBank/DDBJ whole genome shotgun (WGS) entry which is preliminary data.</text>
</comment>
<dbReference type="InterPro" id="IPR015424">
    <property type="entry name" value="PyrdxlP-dep_Trfase"/>
</dbReference>
<dbReference type="InterPro" id="IPR015422">
    <property type="entry name" value="PyrdxlP-dep_Trfase_small"/>
</dbReference>
<dbReference type="GO" id="GO:0008483">
    <property type="term" value="F:transaminase activity"/>
    <property type="evidence" value="ECO:0007669"/>
    <property type="project" value="UniProtKB-KW"/>
</dbReference>
<evidence type="ECO:0000256" key="2">
    <source>
        <dbReference type="ARBA" id="ARBA00008954"/>
    </source>
</evidence>
<evidence type="ECO:0000256" key="1">
    <source>
        <dbReference type="ARBA" id="ARBA00001933"/>
    </source>
</evidence>
<evidence type="ECO:0000256" key="4">
    <source>
        <dbReference type="RuleBase" id="RU003560"/>
    </source>
</evidence>
<dbReference type="Gene3D" id="3.40.640.10">
    <property type="entry name" value="Type I PLP-dependent aspartate aminotransferase-like (Major domain)"/>
    <property type="match status" value="1"/>
</dbReference>
<evidence type="ECO:0000256" key="3">
    <source>
        <dbReference type="ARBA" id="ARBA00022898"/>
    </source>
</evidence>
<reference evidence="5 6" key="1">
    <citation type="submission" date="2023-03" db="EMBL/GenBank/DDBJ databases">
        <title>NovoSphingobium album sp. nov. isolated from polycyclic aromatic hydrocarbons- and heavy-metal polluted soil.</title>
        <authorList>
            <person name="Liu Z."/>
            <person name="Wang K."/>
        </authorList>
    </citation>
    <scope>NUCLEOTIDE SEQUENCE [LARGE SCALE GENOMIC DNA]</scope>
    <source>
        <strain evidence="5 6">H3SJ31-1</strain>
    </source>
</reference>